<dbReference type="PANTHER" id="PTHR47829:SF1">
    <property type="entry name" value="HAD FAMILY PHOSPHATASE"/>
    <property type="match status" value="1"/>
</dbReference>
<proteinExistence type="predicted"/>
<dbReference type="PANTHER" id="PTHR47829">
    <property type="entry name" value="HYDROLASE, PUTATIVE (AFU_ORTHOLOGUE AFUA_1G12880)-RELATED"/>
    <property type="match status" value="1"/>
</dbReference>
<dbReference type="EMBL" id="KV918810">
    <property type="protein sequence ID" value="OSX78561.1"/>
    <property type="molecule type" value="Genomic_DNA"/>
</dbReference>
<sequence length="203" mass="20232">MRPPPPPPPSVKDADALDTTALLRWAATRLPPLAAALAAAPGVRVADLRAAATKFAAGQSNPTYKLHITSTAAAAAAAGGGAPAPAIDLTVVVRKKPRGALLPSAHAVEREFAVLAALADTPVPVPAVYALCTDVGVVGTPFYVMAHVDGRVFADPGLPGVPPAERAAMYAAVVAAAAALHALDVGGLGLDARAFPPTPRGGT</sequence>
<dbReference type="InterPro" id="IPR011009">
    <property type="entry name" value="Kinase-like_dom_sf"/>
</dbReference>
<keyword evidence="3" id="KW-1185">Reference proteome</keyword>
<dbReference type="Gene3D" id="3.90.1200.10">
    <property type="match status" value="1"/>
</dbReference>
<dbReference type="InterPro" id="IPR002575">
    <property type="entry name" value="Aminoglycoside_PTrfase"/>
</dbReference>
<evidence type="ECO:0000259" key="1">
    <source>
        <dbReference type="Pfam" id="PF01636"/>
    </source>
</evidence>
<dbReference type="AlphaFoldDB" id="A0A1X6PCF6"/>
<accession>A0A1X6PCF6</accession>
<protein>
    <recommendedName>
        <fullName evidence="1">Aminoglycoside phosphotransferase domain-containing protein</fullName>
    </recommendedName>
</protein>
<dbReference type="Gene3D" id="3.30.200.20">
    <property type="entry name" value="Phosphorylase Kinase, domain 1"/>
    <property type="match status" value="1"/>
</dbReference>
<dbReference type="SUPFAM" id="SSF56112">
    <property type="entry name" value="Protein kinase-like (PK-like)"/>
    <property type="match status" value="1"/>
</dbReference>
<evidence type="ECO:0000313" key="2">
    <source>
        <dbReference type="EMBL" id="OSX78561.1"/>
    </source>
</evidence>
<evidence type="ECO:0000313" key="3">
    <source>
        <dbReference type="Proteomes" id="UP000218209"/>
    </source>
</evidence>
<dbReference type="Proteomes" id="UP000218209">
    <property type="component" value="Unassembled WGS sequence"/>
</dbReference>
<dbReference type="InterPro" id="IPR052898">
    <property type="entry name" value="ACAD10-like"/>
</dbReference>
<gene>
    <name evidence="2" type="ORF">BU14_0106s0027</name>
</gene>
<dbReference type="Pfam" id="PF01636">
    <property type="entry name" value="APH"/>
    <property type="match status" value="1"/>
</dbReference>
<name>A0A1X6PCF6_PORUM</name>
<organism evidence="2 3">
    <name type="scientific">Porphyra umbilicalis</name>
    <name type="common">Purple laver</name>
    <name type="synonym">Red alga</name>
    <dbReference type="NCBI Taxonomy" id="2786"/>
    <lineage>
        <taxon>Eukaryota</taxon>
        <taxon>Rhodophyta</taxon>
        <taxon>Bangiophyceae</taxon>
        <taxon>Bangiales</taxon>
        <taxon>Bangiaceae</taxon>
        <taxon>Porphyra</taxon>
    </lineage>
</organism>
<dbReference type="OrthoDB" id="191037at2759"/>
<feature type="domain" description="Aminoglycoside phosphotransferase" evidence="1">
    <location>
        <begin position="53"/>
        <end position="193"/>
    </location>
</feature>
<reference evidence="2 3" key="1">
    <citation type="submission" date="2017-03" db="EMBL/GenBank/DDBJ databases">
        <title>WGS assembly of Porphyra umbilicalis.</title>
        <authorList>
            <person name="Brawley S.H."/>
            <person name="Blouin N.A."/>
            <person name="Ficko-Blean E."/>
            <person name="Wheeler G.L."/>
            <person name="Lohr M."/>
            <person name="Goodson H.V."/>
            <person name="Jenkins J.W."/>
            <person name="Blaby-Haas C.E."/>
            <person name="Helliwell K.E."/>
            <person name="Chan C."/>
            <person name="Marriage T."/>
            <person name="Bhattacharya D."/>
            <person name="Klein A.S."/>
            <person name="Badis Y."/>
            <person name="Brodie J."/>
            <person name="Cao Y."/>
            <person name="Collen J."/>
            <person name="Dittami S.M."/>
            <person name="Gachon C.M."/>
            <person name="Green B.R."/>
            <person name="Karpowicz S."/>
            <person name="Kim J.W."/>
            <person name="Kudahl U."/>
            <person name="Lin S."/>
            <person name="Michel G."/>
            <person name="Mittag M."/>
            <person name="Olson B.J."/>
            <person name="Pangilinan J."/>
            <person name="Peng Y."/>
            <person name="Qiu H."/>
            <person name="Shu S."/>
            <person name="Singer J.T."/>
            <person name="Smith A.G."/>
            <person name="Sprecher B.N."/>
            <person name="Wagner V."/>
            <person name="Wang W."/>
            <person name="Wang Z.-Y."/>
            <person name="Yan J."/>
            <person name="Yarish C."/>
            <person name="Zoeuner-Riek S."/>
            <person name="Zhuang Y."/>
            <person name="Zou Y."/>
            <person name="Lindquist E.A."/>
            <person name="Grimwood J."/>
            <person name="Barry K."/>
            <person name="Rokhsar D.S."/>
            <person name="Schmutz J."/>
            <person name="Stiller J.W."/>
            <person name="Grossman A.R."/>
            <person name="Prochnik S.E."/>
        </authorList>
    </citation>
    <scope>NUCLEOTIDE SEQUENCE [LARGE SCALE GENOMIC DNA]</scope>
    <source>
        <strain evidence="2">4086291</strain>
    </source>
</reference>